<keyword evidence="1" id="KW-1133">Transmembrane helix</keyword>
<dbReference type="RefSeq" id="WP_309854952.1">
    <property type="nucleotide sequence ID" value="NZ_JAVDQJ010000005.1"/>
</dbReference>
<proteinExistence type="predicted"/>
<evidence type="ECO:0000256" key="1">
    <source>
        <dbReference type="SAM" id="Phobius"/>
    </source>
</evidence>
<dbReference type="Proteomes" id="UP001185331">
    <property type="component" value="Unassembled WGS sequence"/>
</dbReference>
<protein>
    <submittedName>
        <fullName evidence="2">Threonine/homoserine/homoserine lactone efflux protein</fullName>
    </submittedName>
</protein>
<feature type="transmembrane region" description="Helical" evidence="1">
    <location>
        <begin position="45"/>
        <end position="63"/>
    </location>
</feature>
<accession>A0AAE3XCN4</accession>
<gene>
    <name evidence="2" type="ORF">J2Y00_002016</name>
</gene>
<keyword evidence="1" id="KW-0472">Membrane</keyword>
<evidence type="ECO:0000313" key="3">
    <source>
        <dbReference type="Proteomes" id="UP001185331"/>
    </source>
</evidence>
<name>A0AAE3XCN4_9DEIO</name>
<dbReference type="AlphaFoldDB" id="A0AAE3XCN4"/>
<organism evidence="2 3">
    <name type="scientific">Deinococcus soli</name>
    <name type="common">ex Cha et al. 2016</name>
    <dbReference type="NCBI Taxonomy" id="1309411"/>
    <lineage>
        <taxon>Bacteria</taxon>
        <taxon>Thermotogati</taxon>
        <taxon>Deinococcota</taxon>
        <taxon>Deinococci</taxon>
        <taxon>Deinococcales</taxon>
        <taxon>Deinococcaceae</taxon>
        <taxon>Deinococcus</taxon>
    </lineage>
</organism>
<comment type="caution">
    <text evidence="2">The sequence shown here is derived from an EMBL/GenBank/DDBJ whole genome shotgun (WGS) entry which is preliminary data.</text>
</comment>
<sequence length="111" mass="11665">MTPGAALLIGGLLTLGTVVAAIHATSPMRAAHWKPSRRLSQGFELTLGALIIGTGAEALALTTRDAAIQALALLCGAFAVYGICATWTAYSKELLGMKVRRSGRRRRTGRT</sequence>
<evidence type="ECO:0000313" key="2">
    <source>
        <dbReference type="EMBL" id="MDR6218453.1"/>
    </source>
</evidence>
<keyword evidence="1" id="KW-0812">Transmembrane</keyword>
<feature type="transmembrane region" description="Helical" evidence="1">
    <location>
        <begin position="70"/>
        <end position="90"/>
    </location>
</feature>
<dbReference type="EMBL" id="JAVDQK010000004">
    <property type="protein sequence ID" value="MDR6218453.1"/>
    <property type="molecule type" value="Genomic_DNA"/>
</dbReference>
<reference evidence="2" key="1">
    <citation type="submission" date="2023-07" db="EMBL/GenBank/DDBJ databases">
        <title>Sorghum-associated microbial communities from plants grown in Nebraska, USA.</title>
        <authorList>
            <person name="Schachtman D."/>
        </authorList>
    </citation>
    <scope>NUCLEOTIDE SEQUENCE</scope>
    <source>
        <strain evidence="2">BE330</strain>
    </source>
</reference>